<name>A0AA37RXA4_9GAMM</name>
<evidence type="ECO:0000313" key="3">
    <source>
        <dbReference type="Proteomes" id="UP001161422"/>
    </source>
</evidence>
<dbReference type="InterPro" id="IPR020945">
    <property type="entry name" value="DMSO/NO3_reduct_chaperone"/>
</dbReference>
<evidence type="ECO:0000256" key="1">
    <source>
        <dbReference type="ARBA" id="ARBA00023186"/>
    </source>
</evidence>
<dbReference type="PANTHER" id="PTHR34227">
    <property type="entry name" value="CHAPERONE PROTEIN YCDY"/>
    <property type="match status" value="1"/>
</dbReference>
<dbReference type="InterPro" id="IPR050289">
    <property type="entry name" value="TorD/DmsD_chaperones"/>
</dbReference>
<dbReference type="Proteomes" id="UP001161422">
    <property type="component" value="Unassembled WGS sequence"/>
</dbReference>
<dbReference type="AlphaFoldDB" id="A0AA37RXA4"/>
<evidence type="ECO:0000313" key="2">
    <source>
        <dbReference type="EMBL" id="GLP97069.1"/>
    </source>
</evidence>
<dbReference type="SUPFAM" id="SSF89155">
    <property type="entry name" value="TorD-like"/>
    <property type="match status" value="1"/>
</dbReference>
<dbReference type="PANTHER" id="PTHR34227:SF13">
    <property type="entry name" value="TAT PROOFREADING CHAPERONE DMSD-RELATED"/>
    <property type="match status" value="1"/>
</dbReference>
<gene>
    <name evidence="2" type="primary">dmsG_1</name>
    <name evidence="2" type="ORF">GCM10007895_23750</name>
</gene>
<keyword evidence="1" id="KW-0143">Chaperone</keyword>
<accession>A0AA37RXA4</accession>
<dbReference type="Pfam" id="PF02613">
    <property type="entry name" value="Nitrate_red_del"/>
    <property type="match status" value="1"/>
</dbReference>
<protein>
    <submittedName>
        <fullName evidence="2">Molecular chaperone TorD</fullName>
    </submittedName>
</protein>
<comment type="caution">
    <text evidence="2">The sequence shown here is derived from an EMBL/GenBank/DDBJ whole genome shotgun (WGS) entry which is preliminary data.</text>
</comment>
<keyword evidence="3" id="KW-1185">Reference proteome</keyword>
<reference evidence="2" key="2">
    <citation type="submission" date="2023-01" db="EMBL/GenBank/DDBJ databases">
        <title>Draft genome sequence of Paraferrimonas sedimenticola strain NBRC 101628.</title>
        <authorList>
            <person name="Sun Q."/>
            <person name="Mori K."/>
        </authorList>
    </citation>
    <scope>NUCLEOTIDE SEQUENCE</scope>
    <source>
        <strain evidence="2">NBRC 101628</strain>
    </source>
</reference>
<reference evidence="2" key="1">
    <citation type="journal article" date="2014" name="Int. J. Syst. Evol. Microbiol.">
        <title>Complete genome sequence of Corynebacterium casei LMG S-19264T (=DSM 44701T), isolated from a smear-ripened cheese.</title>
        <authorList>
            <consortium name="US DOE Joint Genome Institute (JGI-PGF)"/>
            <person name="Walter F."/>
            <person name="Albersmeier A."/>
            <person name="Kalinowski J."/>
            <person name="Ruckert C."/>
        </authorList>
    </citation>
    <scope>NUCLEOTIDE SEQUENCE</scope>
    <source>
        <strain evidence="2">NBRC 101628</strain>
    </source>
</reference>
<dbReference type="EMBL" id="BSNC01000005">
    <property type="protein sequence ID" value="GLP97069.1"/>
    <property type="molecule type" value="Genomic_DNA"/>
</dbReference>
<dbReference type="RefSeq" id="WP_095504365.1">
    <property type="nucleotide sequence ID" value="NZ_BSNC01000005.1"/>
</dbReference>
<dbReference type="InterPro" id="IPR036411">
    <property type="entry name" value="TorD-like_sf"/>
</dbReference>
<dbReference type="Gene3D" id="1.10.3480.10">
    <property type="entry name" value="TorD-like"/>
    <property type="match status" value="1"/>
</dbReference>
<organism evidence="2 3">
    <name type="scientific">Paraferrimonas sedimenticola</name>
    <dbReference type="NCBI Taxonomy" id="375674"/>
    <lineage>
        <taxon>Bacteria</taxon>
        <taxon>Pseudomonadati</taxon>
        <taxon>Pseudomonadota</taxon>
        <taxon>Gammaproteobacteria</taxon>
        <taxon>Alteromonadales</taxon>
        <taxon>Ferrimonadaceae</taxon>
        <taxon>Paraferrimonas</taxon>
    </lineage>
</organism>
<sequence length="219" mass="25274">MTDSNNFDYCAAQGAARVLHNVFLYYPELSFVETLKQNQAAQNWPDLSGSNEYQQGVALLGSFLEQWDESQLQQLKIEYGYSFFTPGEPKVMPWGSLYLGEQQMLNDTSTLELESFYRQYQVEFDLSFNQPADHIALFFAVIDQLLGELGRDPENKMAADALTILLQQHLMPWVHRFFEGIQEHCDSDYYKGMGFLGSDLLSTLSNHLQVVPWKKLLYR</sequence>
<proteinExistence type="predicted"/>